<evidence type="ECO:0000313" key="7">
    <source>
        <dbReference type="EnsemblMetazoa" id="CJA06450.1"/>
    </source>
</evidence>
<organism evidence="7 8">
    <name type="scientific">Caenorhabditis japonica</name>
    <dbReference type="NCBI Taxonomy" id="281687"/>
    <lineage>
        <taxon>Eukaryota</taxon>
        <taxon>Metazoa</taxon>
        <taxon>Ecdysozoa</taxon>
        <taxon>Nematoda</taxon>
        <taxon>Chromadorea</taxon>
        <taxon>Rhabditida</taxon>
        <taxon>Rhabditina</taxon>
        <taxon>Rhabditomorpha</taxon>
        <taxon>Rhabditoidea</taxon>
        <taxon>Rhabditidae</taxon>
        <taxon>Peloderinae</taxon>
        <taxon>Caenorhabditis</taxon>
    </lineage>
</organism>
<feature type="transmembrane region" description="Helical" evidence="5">
    <location>
        <begin position="385"/>
        <end position="407"/>
    </location>
</feature>
<dbReference type="EnsemblMetazoa" id="CJA06450.1">
    <property type="protein sequence ID" value="CJA06450.1"/>
    <property type="gene ID" value="WBGene00125654"/>
</dbReference>
<dbReference type="Proteomes" id="UP000005237">
    <property type="component" value="Unassembled WGS sequence"/>
</dbReference>
<keyword evidence="4 5" id="KW-0472">Membrane</keyword>
<evidence type="ECO:0000259" key="6">
    <source>
        <dbReference type="PROSITE" id="PS50850"/>
    </source>
</evidence>
<dbReference type="Gene3D" id="1.20.1250.20">
    <property type="entry name" value="MFS general substrate transporter like domains"/>
    <property type="match status" value="1"/>
</dbReference>
<accession>A0A8R1HMR7</accession>
<feature type="transmembrane region" description="Helical" evidence="5">
    <location>
        <begin position="140"/>
        <end position="160"/>
    </location>
</feature>
<evidence type="ECO:0000256" key="5">
    <source>
        <dbReference type="SAM" id="Phobius"/>
    </source>
</evidence>
<keyword evidence="2 5" id="KW-0812">Transmembrane</keyword>
<dbReference type="GO" id="GO:0016020">
    <property type="term" value="C:membrane"/>
    <property type="evidence" value="ECO:0007669"/>
    <property type="project" value="UniProtKB-SubCell"/>
</dbReference>
<evidence type="ECO:0000256" key="4">
    <source>
        <dbReference type="ARBA" id="ARBA00023136"/>
    </source>
</evidence>
<feature type="transmembrane region" description="Helical" evidence="5">
    <location>
        <begin position="172"/>
        <end position="193"/>
    </location>
</feature>
<evidence type="ECO:0000256" key="3">
    <source>
        <dbReference type="ARBA" id="ARBA00022989"/>
    </source>
</evidence>
<evidence type="ECO:0000256" key="2">
    <source>
        <dbReference type="ARBA" id="ARBA00022692"/>
    </source>
</evidence>
<name>A0A8R1HMR7_CAEJA</name>
<dbReference type="AlphaFoldDB" id="A0A8R1HMR7"/>
<feature type="transmembrane region" description="Helical" evidence="5">
    <location>
        <begin position="199"/>
        <end position="217"/>
    </location>
</feature>
<feature type="transmembrane region" description="Helical" evidence="5">
    <location>
        <begin position="290"/>
        <end position="311"/>
    </location>
</feature>
<sequence length="504" mass="56884">MGRYSIFLCIFVEVAMLSQLSNTMLMVYAGAHPTIKSCGNRTFSSNEEACASYSHCKSQENITFERQFYGITEQFKLLCDDAKVEKLGTSIQMIGVMLGCLVFGQIGDQFGRKIPMMFCLCMCFVFGVMSALSSDFKTFTMFRTILCFFNGGQSTISVVYMIENIPKHTRMYVSTLISYSPNVILLGILAFLFQHWMQLALAISFLTVPAIVMLTFLHESPRWLMQKGKVAEAQKVFLAIEKFDGVPQFSKVELENFLEEEHDKMAEEANGKNGKRVQHSFWHLFETKEIMIGTFVIAFTFFATTLINYSIMFNLGAVAGSIYMNSILIGLLRYSFSLCSGFLDYKFEKFNRKVCHGLCSLVTVAIIVAIIGFCLTESTETYATLIRLGVLLSCAMTSQAIIVASITSNELMPTAIRSISYSTAQLCSRFGIVVAPHVFHLNLYTGIDFPVLPYAILLVIGLADFFFFRFLIPETKNKPLEDFIVNRKKTLCNQEEKRSENEVE</sequence>
<comment type="subcellular location">
    <subcellularLocation>
        <location evidence="1">Membrane</location>
        <topology evidence="1">Multi-pass membrane protein</topology>
    </subcellularLocation>
</comment>
<feature type="domain" description="Major facilitator superfamily (MFS) profile" evidence="6">
    <location>
        <begin position="7"/>
        <end position="476"/>
    </location>
</feature>
<keyword evidence="8" id="KW-1185">Reference proteome</keyword>
<dbReference type="GO" id="GO:0022857">
    <property type="term" value="F:transmembrane transporter activity"/>
    <property type="evidence" value="ECO:0007669"/>
    <property type="project" value="InterPro"/>
</dbReference>
<dbReference type="Pfam" id="PF00083">
    <property type="entry name" value="Sugar_tr"/>
    <property type="match status" value="1"/>
</dbReference>
<feature type="transmembrane region" description="Helical" evidence="5">
    <location>
        <begin position="355"/>
        <end position="373"/>
    </location>
</feature>
<evidence type="ECO:0000256" key="1">
    <source>
        <dbReference type="ARBA" id="ARBA00004141"/>
    </source>
</evidence>
<keyword evidence="3 5" id="KW-1133">Transmembrane helix</keyword>
<feature type="transmembrane region" description="Helical" evidence="5">
    <location>
        <begin position="116"/>
        <end position="134"/>
    </location>
</feature>
<evidence type="ECO:0000313" key="8">
    <source>
        <dbReference type="Proteomes" id="UP000005237"/>
    </source>
</evidence>
<protein>
    <submittedName>
        <fullName evidence="7">MFS domain-containing protein</fullName>
    </submittedName>
</protein>
<proteinExistence type="predicted"/>
<dbReference type="InterPro" id="IPR020846">
    <property type="entry name" value="MFS_dom"/>
</dbReference>
<feature type="transmembrane region" description="Helical" evidence="5">
    <location>
        <begin position="7"/>
        <end position="31"/>
    </location>
</feature>
<dbReference type="PROSITE" id="PS50850">
    <property type="entry name" value="MFS"/>
    <property type="match status" value="1"/>
</dbReference>
<feature type="transmembrane region" description="Helical" evidence="5">
    <location>
        <begin position="323"/>
        <end position="343"/>
    </location>
</feature>
<dbReference type="SUPFAM" id="SSF103473">
    <property type="entry name" value="MFS general substrate transporter"/>
    <property type="match status" value="1"/>
</dbReference>
<feature type="transmembrane region" description="Helical" evidence="5">
    <location>
        <begin position="451"/>
        <end position="472"/>
    </location>
</feature>
<reference evidence="8" key="1">
    <citation type="submission" date="2010-08" db="EMBL/GenBank/DDBJ databases">
        <authorList>
            <consortium name="Caenorhabditis japonica Sequencing Consortium"/>
            <person name="Wilson R.K."/>
        </authorList>
    </citation>
    <scope>NUCLEOTIDE SEQUENCE [LARGE SCALE GENOMIC DNA]</scope>
    <source>
        <strain evidence="8">DF5081</strain>
    </source>
</reference>
<reference evidence="7" key="2">
    <citation type="submission" date="2022-06" db="UniProtKB">
        <authorList>
            <consortium name="EnsemblMetazoa"/>
        </authorList>
    </citation>
    <scope>IDENTIFICATION</scope>
    <source>
        <strain evidence="7">DF5081</strain>
    </source>
</reference>
<dbReference type="InterPro" id="IPR036259">
    <property type="entry name" value="MFS_trans_sf"/>
</dbReference>
<dbReference type="InterPro" id="IPR005828">
    <property type="entry name" value="MFS_sugar_transport-like"/>
</dbReference>
<dbReference type="PANTHER" id="PTHR24064">
    <property type="entry name" value="SOLUTE CARRIER FAMILY 22 MEMBER"/>
    <property type="match status" value="1"/>
</dbReference>